<dbReference type="GO" id="GO:0003676">
    <property type="term" value="F:nucleic acid binding"/>
    <property type="evidence" value="ECO:0007669"/>
    <property type="project" value="InterPro"/>
</dbReference>
<dbReference type="Proteomes" id="UP000005017">
    <property type="component" value="Unassembled WGS sequence"/>
</dbReference>
<comment type="subcellular location">
    <subcellularLocation>
        <location evidence="5 6">Cytoplasm</location>
    </subcellularLocation>
</comment>
<dbReference type="HAMAP" id="MF_00378">
    <property type="entry name" value="Exonuc_7_L"/>
    <property type="match status" value="1"/>
</dbReference>
<dbReference type="NCBIfam" id="TIGR00237">
    <property type="entry name" value="xseA"/>
    <property type="match status" value="1"/>
</dbReference>
<evidence type="ECO:0000259" key="8">
    <source>
        <dbReference type="Pfam" id="PF02601"/>
    </source>
</evidence>
<comment type="caution">
    <text evidence="10">The sequence shown here is derived from an EMBL/GenBank/DDBJ whole genome shotgun (WGS) entry which is preliminary data.</text>
</comment>
<evidence type="ECO:0000256" key="6">
    <source>
        <dbReference type="RuleBase" id="RU004355"/>
    </source>
</evidence>
<dbReference type="EC" id="3.1.11.6" evidence="5"/>
<evidence type="ECO:0000313" key="10">
    <source>
        <dbReference type="EMBL" id="EFC05126.1"/>
    </source>
</evidence>
<comment type="similarity">
    <text evidence="5 6">Belongs to the XseA family.</text>
</comment>
<dbReference type="InterPro" id="IPR003753">
    <property type="entry name" value="Exonuc_VII_L"/>
</dbReference>
<accession>D2MQ57</accession>
<sequence length="461" mass="52883">MENIHSVSVVSKRIKSLLERDLPLHNFLMEGEISNFRSSKHWYFSLKDEQASINCAIWNSTISHIPFKPQNGDQVIVKCSLGVYVPNTSITLTITAMRKQGIGDLMQQLEELKKKLKTEGLFDAKHKKPLPTYPKEIGIITGKDTAGKADMIRTINLRWPMAKQFFYECPVQGSGSIPLILKAIQEADHGHHDVLILARGGGSLEDLFIFNSEKIVRCVYACQTPIVTGIGHETDTTLVDYVSDLRANTPTGAAEAVTPNQIEVRQSLRHMFSHLIQQMLTRLSLVQQNLSRLEKSAYFQNPELLTRDKSYQLDQYVLRLSKQKETLLELRKQCNQWIHRFESSVIQRSRFYQNQLQDYQKQMKQKLQETSSNQKYHLSQQKNTLSKALQQYSQLKRNDYHHLIQLLDAYSPLKILNRGYSVILKEGKAIHSVDDLAIGDMIDIRLNDGFIKANIQTKEKS</sequence>
<dbReference type="AlphaFoldDB" id="D2MQ57"/>
<name>D2MQ57_9FIRM</name>
<keyword evidence="7" id="KW-0175">Coiled coil</keyword>
<keyword evidence="1 5" id="KW-0963">Cytoplasm</keyword>
<comment type="catalytic activity">
    <reaction evidence="5 6">
        <text>Exonucleolytic cleavage in either 5'- to 3'- or 3'- to 5'-direction to yield nucleoside 5'-phosphates.</text>
        <dbReference type="EC" id="3.1.11.6"/>
    </reaction>
</comment>
<dbReference type="Pfam" id="PF02601">
    <property type="entry name" value="Exonuc_VII_L"/>
    <property type="match status" value="1"/>
</dbReference>
<dbReference type="PANTHER" id="PTHR30008">
    <property type="entry name" value="EXODEOXYRIBONUCLEASE 7 LARGE SUBUNIT"/>
    <property type="match status" value="1"/>
</dbReference>
<evidence type="ECO:0000256" key="2">
    <source>
        <dbReference type="ARBA" id="ARBA00022722"/>
    </source>
</evidence>
<organism evidence="10 11">
    <name type="scientific">Bulleidia extructa W1219</name>
    <dbReference type="NCBI Taxonomy" id="679192"/>
    <lineage>
        <taxon>Bacteria</taxon>
        <taxon>Bacillati</taxon>
        <taxon>Bacillota</taxon>
        <taxon>Erysipelotrichia</taxon>
        <taxon>Erysipelotrichales</taxon>
        <taxon>Erysipelotrichaceae</taxon>
        <taxon>Bulleidia</taxon>
    </lineage>
</organism>
<dbReference type="GO" id="GO:0008855">
    <property type="term" value="F:exodeoxyribonuclease VII activity"/>
    <property type="evidence" value="ECO:0007669"/>
    <property type="project" value="UniProtKB-UniRule"/>
</dbReference>
<dbReference type="GO" id="GO:0006308">
    <property type="term" value="P:DNA catabolic process"/>
    <property type="evidence" value="ECO:0007669"/>
    <property type="project" value="UniProtKB-UniRule"/>
</dbReference>
<dbReference type="STRING" id="679192.HMPREF9013_0404"/>
<evidence type="ECO:0000259" key="9">
    <source>
        <dbReference type="Pfam" id="PF13742"/>
    </source>
</evidence>
<evidence type="ECO:0000256" key="3">
    <source>
        <dbReference type="ARBA" id="ARBA00022801"/>
    </source>
</evidence>
<dbReference type="RefSeq" id="WP_006627520.1">
    <property type="nucleotide sequence ID" value="NZ_ADFR01000016.1"/>
</dbReference>
<dbReference type="GO" id="GO:0005737">
    <property type="term" value="C:cytoplasm"/>
    <property type="evidence" value="ECO:0007669"/>
    <property type="project" value="UniProtKB-SubCell"/>
</dbReference>
<comment type="subunit">
    <text evidence="5">Heterooligomer composed of large and small subunits.</text>
</comment>
<dbReference type="PANTHER" id="PTHR30008:SF0">
    <property type="entry name" value="EXODEOXYRIBONUCLEASE 7 LARGE SUBUNIT"/>
    <property type="match status" value="1"/>
</dbReference>
<evidence type="ECO:0000256" key="5">
    <source>
        <dbReference type="HAMAP-Rule" id="MF_00378"/>
    </source>
</evidence>
<evidence type="ECO:0000256" key="4">
    <source>
        <dbReference type="ARBA" id="ARBA00022839"/>
    </source>
</evidence>
<feature type="domain" description="OB-fold nucleic acid binding" evidence="9">
    <location>
        <begin position="6"/>
        <end position="98"/>
    </location>
</feature>
<evidence type="ECO:0000256" key="7">
    <source>
        <dbReference type="SAM" id="Coils"/>
    </source>
</evidence>
<keyword evidence="4 5" id="KW-0269">Exonuclease</keyword>
<dbReference type="InterPro" id="IPR020579">
    <property type="entry name" value="Exonuc_VII_lsu_C"/>
</dbReference>
<comment type="function">
    <text evidence="5">Bidirectionally degrades single-stranded DNA into large acid-insoluble oligonucleotides, which are then degraded further into small acid-soluble oligonucleotides.</text>
</comment>
<gene>
    <name evidence="5 10" type="primary">xseA</name>
    <name evidence="10" type="ORF">HMPREF9013_0404</name>
</gene>
<dbReference type="OrthoDB" id="9802795at2"/>
<keyword evidence="11" id="KW-1185">Reference proteome</keyword>
<proteinExistence type="inferred from homology"/>
<feature type="coiled-coil region" evidence="7">
    <location>
        <begin position="276"/>
        <end position="398"/>
    </location>
</feature>
<dbReference type="CDD" id="cd04489">
    <property type="entry name" value="ExoVII_LU_OBF"/>
    <property type="match status" value="1"/>
</dbReference>
<evidence type="ECO:0000313" key="11">
    <source>
        <dbReference type="Proteomes" id="UP000005017"/>
    </source>
</evidence>
<evidence type="ECO:0000256" key="1">
    <source>
        <dbReference type="ARBA" id="ARBA00022490"/>
    </source>
</evidence>
<keyword evidence="2 5" id="KW-0540">Nuclease</keyword>
<keyword evidence="3 5" id="KW-0378">Hydrolase</keyword>
<dbReference type="EMBL" id="ADFR01000016">
    <property type="protein sequence ID" value="EFC05126.1"/>
    <property type="molecule type" value="Genomic_DNA"/>
</dbReference>
<dbReference type="eggNOG" id="COG1570">
    <property type="taxonomic scope" value="Bacteria"/>
</dbReference>
<feature type="domain" description="Exonuclease VII large subunit C-terminal" evidence="8">
    <location>
        <begin position="121"/>
        <end position="453"/>
    </location>
</feature>
<dbReference type="GO" id="GO:0009318">
    <property type="term" value="C:exodeoxyribonuclease VII complex"/>
    <property type="evidence" value="ECO:0007669"/>
    <property type="project" value="UniProtKB-UniRule"/>
</dbReference>
<reference evidence="11" key="1">
    <citation type="submission" date="2009-12" db="EMBL/GenBank/DDBJ databases">
        <title>Sequence of Clostridiales genomosp. BVAB3 str. UPII9-5.</title>
        <authorList>
            <person name="Madupu R."/>
            <person name="Durkin A.S."/>
            <person name="Torralba M."/>
            <person name="Methe B."/>
            <person name="Sutton G.G."/>
            <person name="Strausberg R.L."/>
            <person name="Nelson K.E."/>
        </authorList>
    </citation>
    <scope>NUCLEOTIDE SEQUENCE [LARGE SCALE GENOMIC DNA]</scope>
    <source>
        <strain evidence="11">W1219</strain>
    </source>
</reference>
<dbReference type="InterPro" id="IPR025824">
    <property type="entry name" value="OB-fold_nuc-bd_dom"/>
</dbReference>
<dbReference type="Pfam" id="PF13742">
    <property type="entry name" value="tRNA_anti_2"/>
    <property type="match status" value="1"/>
</dbReference>
<protein>
    <recommendedName>
        <fullName evidence="5">Exodeoxyribonuclease 7 large subunit</fullName>
        <ecNumber evidence="5">3.1.11.6</ecNumber>
    </recommendedName>
    <alternativeName>
        <fullName evidence="5">Exodeoxyribonuclease VII large subunit</fullName>
        <shortName evidence="5">Exonuclease VII large subunit</shortName>
    </alternativeName>
</protein>